<dbReference type="EC" id="3.2.1.4" evidence="2"/>
<feature type="region of interest" description="Disordered" evidence="8">
    <location>
        <begin position="408"/>
        <end position="445"/>
    </location>
</feature>
<evidence type="ECO:0000259" key="9">
    <source>
        <dbReference type="PROSITE" id="PS51173"/>
    </source>
</evidence>
<reference evidence="10" key="1">
    <citation type="submission" date="2020-05" db="EMBL/GenBank/DDBJ databases">
        <authorList>
            <person name="Chiriac C."/>
            <person name="Salcher M."/>
            <person name="Ghai R."/>
            <person name="Kavagutti S V."/>
        </authorList>
    </citation>
    <scope>NUCLEOTIDE SEQUENCE</scope>
</reference>
<evidence type="ECO:0000256" key="6">
    <source>
        <dbReference type="ARBA" id="ARBA00023295"/>
    </source>
</evidence>
<evidence type="ECO:0000313" key="10">
    <source>
        <dbReference type="EMBL" id="CAB4994973.1"/>
    </source>
</evidence>
<evidence type="ECO:0000256" key="3">
    <source>
        <dbReference type="ARBA" id="ARBA00022801"/>
    </source>
</evidence>
<dbReference type="InterPro" id="IPR008965">
    <property type="entry name" value="CBM2/CBM3_carb-bd_dom_sf"/>
</dbReference>
<evidence type="ECO:0000256" key="4">
    <source>
        <dbReference type="ARBA" id="ARBA00023001"/>
    </source>
</evidence>
<keyword evidence="5" id="KW-0119">Carbohydrate metabolism</keyword>
<feature type="region of interest" description="Disordered" evidence="8">
    <location>
        <begin position="554"/>
        <end position="577"/>
    </location>
</feature>
<dbReference type="GO" id="GO:0008810">
    <property type="term" value="F:cellulase activity"/>
    <property type="evidence" value="ECO:0007669"/>
    <property type="project" value="UniProtKB-EC"/>
</dbReference>
<dbReference type="Pfam" id="PF00150">
    <property type="entry name" value="Cellulase"/>
    <property type="match status" value="1"/>
</dbReference>
<dbReference type="SUPFAM" id="SSF49384">
    <property type="entry name" value="Carbohydrate-binding domain"/>
    <property type="match status" value="2"/>
</dbReference>
<evidence type="ECO:0000256" key="1">
    <source>
        <dbReference type="ARBA" id="ARBA00000966"/>
    </source>
</evidence>
<dbReference type="Gene3D" id="2.60.40.290">
    <property type="match status" value="2"/>
</dbReference>
<feature type="compositionally biased region" description="Low complexity" evidence="8">
    <location>
        <begin position="414"/>
        <end position="441"/>
    </location>
</feature>
<dbReference type="InterPro" id="IPR001919">
    <property type="entry name" value="CBD2"/>
</dbReference>
<evidence type="ECO:0000256" key="2">
    <source>
        <dbReference type="ARBA" id="ARBA00012601"/>
    </source>
</evidence>
<comment type="catalytic activity">
    <reaction evidence="1">
        <text>Endohydrolysis of (1-&gt;4)-beta-D-glucosidic linkages in cellulose, lichenin and cereal beta-D-glucans.</text>
        <dbReference type="EC" id="3.2.1.4"/>
    </reaction>
</comment>
<dbReference type="InterPro" id="IPR012291">
    <property type="entry name" value="CBM2_carb-bd_dom_sf"/>
</dbReference>
<proteinExistence type="predicted"/>
<keyword evidence="6" id="KW-0326">Glycosidase</keyword>
<dbReference type="GO" id="GO:0030247">
    <property type="term" value="F:polysaccharide binding"/>
    <property type="evidence" value="ECO:0007669"/>
    <property type="project" value="InterPro"/>
</dbReference>
<accession>A0A6J7NW78</accession>
<gene>
    <name evidence="10" type="ORF">UFOPK4043_00129</name>
</gene>
<keyword evidence="3" id="KW-0378">Hydrolase</keyword>
<dbReference type="PROSITE" id="PS51173">
    <property type="entry name" value="CBM2"/>
    <property type="match status" value="2"/>
</dbReference>
<organism evidence="10">
    <name type="scientific">freshwater metagenome</name>
    <dbReference type="NCBI Taxonomy" id="449393"/>
    <lineage>
        <taxon>unclassified sequences</taxon>
        <taxon>metagenomes</taxon>
        <taxon>ecological metagenomes</taxon>
    </lineage>
</organism>
<protein>
    <recommendedName>
        <fullName evidence="2">cellulase</fullName>
        <ecNumber evidence="2">3.2.1.4</ecNumber>
    </recommendedName>
</protein>
<feature type="domain" description="CBM2" evidence="9">
    <location>
        <begin position="571"/>
        <end position="681"/>
    </location>
</feature>
<dbReference type="Gene3D" id="3.20.20.80">
    <property type="entry name" value="Glycosidases"/>
    <property type="match status" value="1"/>
</dbReference>
<feature type="compositionally biased region" description="Pro residues" evidence="8">
    <location>
        <begin position="554"/>
        <end position="572"/>
    </location>
</feature>
<dbReference type="PANTHER" id="PTHR35923:SF2">
    <property type="entry name" value="ENDOGLUCANASE"/>
    <property type="match status" value="1"/>
</dbReference>
<dbReference type="PANTHER" id="PTHR35923">
    <property type="entry name" value="MAJOR EXTRACELLULAR ENDOGLUCANASE"/>
    <property type="match status" value="1"/>
</dbReference>
<name>A0A6J7NW78_9ZZZZ</name>
<dbReference type="Pfam" id="PF00553">
    <property type="entry name" value="CBM_2"/>
    <property type="match status" value="2"/>
</dbReference>
<dbReference type="SMART" id="SM00637">
    <property type="entry name" value="CBD_II"/>
    <property type="match status" value="2"/>
</dbReference>
<dbReference type="AlphaFoldDB" id="A0A6J7NW78"/>
<dbReference type="PROSITE" id="PS00659">
    <property type="entry name" value="GLYCOSYL_HYDROL_F5"/>
    <property type="match status" value="1"/>
</dbReference>
<evidence type="ECO:0000256" key="7">
    <source>
        <dbReference type="ARBA" id="ARBA00023326"/>
    </source>
</evidence>
<dbReference type="InterPro" id="IPR001547">
    <property type="entry name" value="Glyco_hydro_5"/>
</dbReference>
<evidence type="ECO:0000256" key="8">
    <source>
        <dbReference type="SAM" id="MobiDB-lite"/>
    </source>
</evidence>
<dbReference type="GO" id="GO:0030245">
    <property type="term" value="P:cellulose catabolic process"/>
    <property type="evidence" value="ECO:0007669"/>
    <property type="project" value="UniProtKB-KW"/>
</dbReference>
<dbReference type="EMBL" id="CAFBPA010000010">
    <property type="protein sequence ID" value="CAB4994973.1"/>
    <property type="molecule type" value="Genomic_DNA"/>
</dbReference>
<sequence>MNSTTYTRIHRNTAVSLVLGVILTTLAAAGVGVLAAPTASAASGLPPLPLSTSGSKIVDATGATITLQGVNWFGFETANHAPHGLWSRDYKEMLAQIKAQGFNTIRMPFSLQAMASSTTSGIDYANGRNAALAGKTPQQVMDVIIDEAANQGLMIILDNHSQADDGFMYDLWYGQNGYTEANWVTTWQALAKRYVNKPNVIAADLKNEPHGSATWGTGAATDWRRAAELAGNAVLAQNPNMLIIVEGIEGQVAGGQKLDRHWWGGNLEGARANPVRLSKANKLVYSPHEYGPGVFAQPWFSDPNQASILADRWTKGFGYLVDSGTAPVLIGEFGAKNVGLDTTEGRWIRQFADYLGRKNMSWTFWAWNPNSGDTGGVLLDDWKTINTAKMSLLRSLINKEAIAFDGTVTPMPTPSATATPTTSPTATPTASPTASPTATPSNPGITNGVITSKIVTDSSWGGGWCGKLGIQNGTTNRIIIDRIEFDLSTGGSISTSWNGAFVRSGNHVTVTPPSWAGANAGTAYTDTGVCVNGAAPAAVTVTTHAVGGTVPAPTVAPVPTPSSTPISTPSPTPTASNGSVIAVTMVKDSTWDGGYCRSVQTKNTGSQAINGWALRFSLPASAVVSQSWSGTLTRSGTAVTVNPAAWAAQLAPGQTVTSFGFCVTTSSNANGAAEPAGVVAG</sequence>
<feature type="domain" description="CBM2" evidence="9">
    <location>
        <begin position="443"/>
        <end position="549"/>
    </location>
</feature>
<dbReference type="InterPro" id="IPR017853">
    <property type="entry name" value="GH"/>
</dbReference>
<keyword evidence="4" id="KW-0136">Cellulose degradation</keyword>
<keyword evidence="7" id="KW-0624">Polysaccharide degradation</keyword>
<dbReference type="SUPFAM" id="SSF51445">
    <property type="entry name" value="(Trans)glycosidases"/>
    <property type="match status" value="1"/>
</dbReference>
<evidence type="ECO:0000256" key="5">
    <source>
        <dbReference type="ARBA" id="ARBA00023277"/>
    </source>
</evidence>
<dbReference type="InterPro" id="IPR018087">
    <property type="entry name" value="Glyco_hydro_5_CS"/>
</dbReference>